<dbReference type="Pfam" id="PF00583">
    <property type="entry name" value="Acetyltransf_1"/>
    <property type="match status" value="1"/>
</dbReference>
<dbReference type="Proteomes" id="UP000463949">
    <property type="component" value="Chromosome"/>
</dbReference>
<dbReference type="PROSITE" id="PS51186">
    <property type="entry name" value="GNAT"/>
    <property type="match status" value="1"/>
</dbReference>
<dbReference type="EMBL" id="CP024621">
    <property type="protein sequence ID" value="QHD51422.1"/>
    <property type="molecule type" value="Genomic_DNA"/>
</dbReference>
<feature type="domain" description="N-acetyltransferase" evidence="3">
    <location>
        <begin position="151"/>
        <end position="296"/>
    </location>
</feature>
<dbReference type="OrthoDB" id="1858440at2"/>
<accession>A0A857GQE0</accession>
<dbReference type="InterPro" id="IPR016181">
    <property type="entry name" value="Acyl_CoA_acyltransferase"/>
</dbReference>
<evidence type="ECO:0000259" key="3">
    <source>
        <dbReference type="PROSITE" id="PS51186"/>
    </source>
</evidence>
<keyword evidence="2" id="KW-0012">Acyltransferase</keyword>
<dbReference type="InterPro" id="IPR050832">
    <property type="entry name" value="Bact_Acetyltransf"/>
</dbReference>
<dbReference type="GO" id="GO:0016747">
    <property type="term" value="F:acyltransferase activity, transferring groups other than amino-acyl groups"/>
    <property type="evidence" value="ECO:0007669"/>
    <property type="project" value="InterPro"/>
</dbReference>
<evidence type="ECO:0000256" key="1">
    <source>
        <dbReference type="ARBA" id="ARBA00022679"/>
    </source>
</evidence>
<dbReference type="SUPFAM" id="SSF55729">
    <property type="entry name" value="Acyl-CoA N-acyltransferases (Nat)"/>
    <property type="match status" value="1"/>
</dbReference>
<sequence>MTRCSLLSHIVVQPCPEHRRREALLHLAAVHDPALQAGLQHALTTASADAWRGLWVAMEDEHIRAVAWVQPLANHTAQLWLPRHNDAAVPPLLSALQGWVHRQPITLCHVALPAPWAAWEDVLVNGGMRAMATLEHRVWTCQPPVAPQASLGLRPFTTLPLAEQHALLARVGEASLDCPALRDALPVKTLLAGFQAQAASAHPPHWYWLEHQEKPVGVLLLATLSSHWSLQLMGLLPDWRGRGLGRAIVRHAQTLAAQSGAHYLSLTVDAQNTPARRVYDQAGFESLGRERLLGWY</sequence>
<dbReference type="PANTHER" id="PTHR43877">
    <property type="entry name" value="AMINOALKYLPHOSPHONATE N-ACETYLTRANSFERASE-RELATED-RELATED"/>
    <property type="match status" value="1"/>
</dbReference>
<dbReference type="InterPro" id="IPR000182">
    <property type="entry name" value="GNAT_dom"/>
</dbReference>
<evidence type="ECO:0000313" key="5">
    <source>
        <dbReference type="Proteomes" id="UP000463949"/>
    </source>
</evidence>
<dbReference type="CDD" id="cd04301">
    <property type="entry name" value="NAT_SF"/>
    <property type="match status" value="1"/>
</dbReference>
<reference evidence="4 5" key="1">
    <citation type="submission" date="2017-10" db="EMBL/GenBank/DDBJ databases">
        <title>Coral associated bacteria.</title>
        <authorList>
            <person name="Wang X."/>
        </authorList>
    </citation>
    <scope>NUCLEOTIDE SEQUENCE [LARGE SCALE GENOMIC DNA]</scope>
    <source>
        <strain evidence="4 5">SCSIO 43005</strain>
    </source>
</reference>
<gene>
    <name evidence="4" type="ORF">CTT34_17995</name>
</gene>
<dbReference type="KEGG" id="hmd:CTT34_17995"/>
<organism evidence="4 5">
    <name type="scientific">Vreelandella aquamarina</name>
    <dbReference type="NCBI Taxonomy" id="77097"/>
    <lineage>
        <taxon>Bacteria</taxon>
        <taxon>Pseudomonadati</taxon>
        <taxon>Pseudomonadota</taxon>
        <taxon>Gammaproteobacteria</taxon>
        <taxon>Oceanospirillales</taxon>
        <taxon>Halomonadaceae</taxon>
        <taxon>Vreelandella</taxon>
    </lineage>
</organism>
<evidence type="ECO:0000313" key="4">
    <source>
        <dbReference type="EMBL" id="QHD51422.1"/>
    </source>
</evidence>
<name>A0A857GQE0_9GAMM</name>
<protein>
    <submittedName>
        <fullName evidence="4">GNAT family N-acetyltransferase</fullName>
    </submittedName>
</protein>
<proteinExistence type="predicted"/>
<dbReference type="RefSeq" id="WP_159343627.1">
    <property type="nucleotide sequence ID" value="NZ_CP024621.1"/>
</dbReference>
<keyword evidence="1 4" id="KW-0808">Transferase</keyword>
<evidence type="ECO:0000256" key="2">
    <source>
        <dbReference type="ARBA" id="ARBA00023315"/>
    </source>
</evidence>
<dbReference type="AlphaFoldDB" id="A0A857GQE0"/>
<dbReference type="Gene3D" id="3.40.630.30">
    <property type="match status" value="1"/>
</dbReference>